<evidence type="ECO:0000313" key="1">
    <source>
        <dbReference type="EMBL" id="MEQ2519650.1"/>
    </source>
</evidence>
<proteinExistence type="predicted"/>
<sequence length="132" mass="15896">MITSLSMLFGRKSLFTVYLQARGTRLQQKNEPGRTEDTKAQLVFRAFSPNDKIFFHYRLIPLLLQRKSDIFPEFRENNQIFRDALHDFNKNWTTLKKATKPFGRMVHLPAENQTSFWFFHRKTFFFFGQPFH</sequence>
<dbReference type="EMBL" id="JBBMFA010000062">
    <property type="protein sequence ID" value="MEQ2519650.1"/>
    <property type="molecule type" value="Genomic_DNA"/>
</dbReference>
<evidence type="ECO:0008006" key="3">
    <source>
        <dbReference type="Google" id="ProtNLM"/>
    </source>
</evidence>
<organism evidence="1 2">
    <name type="scientific">Ruthenibacterium intestinale</name>
    <dbReference type="NCBI Taxonomy" id="3133163"/>
    <lineage>
        <taxon>Bacteria</taxon>
        <taxon>Bacillati</taxon>
        <taxon>Bacillota</taxon>
        <taxon>Clostridia</taxon>
        <taxon>Eubacteriales</taxon>
        <taxon>Oscillospiraceae</taxon>
        <taxon>Ruthenibacterium</taxon>
    </lineage>
</organism>
<reference evidence="1 2" key="1">
    <citation type="submission" date="2024-03" db="EMBL/GenBank/DDBJ databases">
        <title>Human intestinal bacterial collection.</title>
        <authorList>
            <person name="Pauvert C."/>
            <person name="Hitch T.C.A."/>
            <person name="Clavel T."/>
        </authorList>
    </citation>
    <scope>NUCLEOTIDE SEQUENCE [LARGE SCALE GENOMIC DNA]</scope>
    <source>
        <strain evidence="1 2">CLA-JM-H11</strain>
    </source>
</reference>
<dbReference type="Proteomes" id="UP001477672">
    <property type="component" value="Unassembled WGS sequence"/>
</dbReference>
<keyword evidence="2" id="KW-1185">Reference proteome</keyword>
<name>A0ABV1GCU6_9FIRM</name>
<comment type="caution">
    <text evidence="1">The sequence shown here is derived from an EMBL/GenBank/DDBJ whole genome shotgun (WGS) entry which is preliminary data.</text>
</comment>
<evidence type="ECO:0000313" key="2">
    <source>
        <dbReference type="Proteomes" id="UP001477672"/>
    </source>
</evidence>
<gene>
    <name evidence="1" type="ORF">WMO24_04285</name>
</gene>
<protein>
    <recommendedName>
        <fullName evidence="3">Transposase</fullName>
    </recommendedName>
</protein>
<accession>A0ABV1GCU6</accession>